<dbReference type="eggNOG" id="COG2931">
    <property type="taxonomic scope" value="Bacteria"/>
</dbReference>
<dbReference type="InterPro" id="IPR001343">
    <property type="entry name" value="Hemolysn_Ca-bd"/>
</dbReference>
<dbReference type="Pfam" id="PF00353">
    <property type="entry name" value="HemolysinCabind"/>
    <property type="match status" value="5"/>
</dbReference>
<evidence type="ECO:0000313" key="4">
    <source>
        <dbReference type="EMBL" id="ETW11322.1"/>
    </source>
</evidence>
<dbReference type="PATRIC" id="fig|1317118.6.peg.3638"/>
<feature type="region of interest" description="Disordered" evidence="3">
    <location>
        <begin position="223"/>
        <end position="272"/>
    </location>
</feature>
<proteinExistence type="predicted"/>
<protein>
    <submittedName>
        <fullName evidence="4">Peptidase S8 and S53 subtilisin kexin sedolisin</fullName>
    </submittedName>
</protein>
<comment type="subcellular location">
    <subcellularLocation>
        <location evidence="1">Secreted</location>
    </subcellularLocation>
</comment>
<dbReference type="SUPFAM" id="SSF51120">
    <property type="entry name" value="beta-Roll"/>
    <property type="match status" value="2"/>
</dbReference>
<dbReference type="PANTHER" id="PTHR38340:SF1">
    <property type="entry name" value="S-LAYER PROTEIN"/>
    <property type="match status" value="1"/>
</dbReference>
<accession>W4HEY0</accession>
<dbReference type="PANTHER" id="PTHR38340">
    <property type="entry name" value="S-LAYER PROTEIN"/>
    <property type="match status" value="1"/>
</dbReference>
<evidence type="ECO:0000313" key="5">
    <source>
        <dbReference type="Proteomes" id="UP000019063"/>
    </source>
</evidence>
<dbReference type="AlphaFoldDB" id="W4HEY0"/>
<keyword evidence="5" id="KW-1185">Reference proteome</keyword>
<dbReference type="PRINTS" id="PR00313">
    <property type="entry name" value="CABNDNGRPT"/>
</dbReference>
<dbReference type="RefSeq" id="WP_051487880.1">
    <property type="nucleotide sequence ID" value="NZ_AQQW01000013.1"/>
</dbReference>
<organism evidence="4 5">
    <name type="scientific">Roseivivax marinus</name>
    <dbReference type="NCBI Taxonomy" id="1379903"/>
    <lineage>
        <taxon>Bacteria</taxon>
        <taxon>Pseudomonadati</taxon>
        <taxon>Pseudomonadota</taxon>
        <taxon>Alphaproteobacteria</taxon>
        <taxon>Rhodobacterales</taxon>
        <taxon>Roseobacteraceae</taxon>
        <taxon>Roseivivax</taxon>
    </lineage>
</organism>
<dbReference type="STRING" id="1379903.ATO8_17680"/>
<dbReference type="InterPro" id="IPR018511">
    <property type="entry name" value="Hemolysin-typ_Ca-bd_CS"/>
</dbReference>
<dbReference type="InterPro" id="IPR011049">
    <property type="entry name" value="Serralysin-like_metalloprot_C"/>
</dbReference>
<dbReference type="PROSITE" id="PS00330">
    <property type="entry name" value="HEMOLYSIN_CALCIUM"/>
    <property type="match status" value="3"/>
</dbReference>
<gene>
    <name evidence="4" type="ORF">ATO8_17680</name>
</gene>
<dbReference type="EMBL" id="AQQW01000013">
    <property type="protein sequence ID" value="ETW11322.1"/>
    <property type="molecule type" value="Genomic_DNA"/>
</dbReference>
<name>W4HEY0_9RHOB</name>
<feature type="compositionally biased region" description="Acidic residues" evidence="3">
    <location>
        <begin position="254"/>
        <end position="264"/>
    </location>
</feature>
<reference evidence="4 5" key="1">
    <citation type="journal article" date="2014" name="Antonie Van Leeuwenhoek">
        <title>Roseivivax atlanticus sp. nov., isolated from surface seawater of the Atlantic Ocean.</title>
        <authorList>
            <person name="Li G."/>
            <person name="Lai Q."/>
            <person name="Liu X."/>
            <person name="Sun F."/>
            <person name="Shao Z."/>
        </authorList>
    </citation>
    <scope>NUCLEOTIDE SEQUENCE [LARGE SCALE GENOMIC DNA]</scope>
    <source>
        <strain evidence="4 5">22II-s10s</strain>
    </source>
</reference>
<dbReference type="GO" id="GO:0005576">
    <property type="term" value="C:extracellular region"/>
    <property type="evidence" value="ECO:0007669"/>
    <property type="project" value="UniProtKB-SubCell"/>
</dbReference>
<feature type="region of interest" description="Disordered" evidence="3">
    <location>
        <begin position="152"/>
        <end position="191"/>
    </location>
</feature>
<evidence type="ECO:0000256" key="3">
    <source>
        <dbReference type="SAM" id="MobiDB-lite"/>
    </source>
</evidence>
<evidence type="ECO:0000256" key="2">
    <source>
        <dbReference type="ARBA" id="ARBA00022525"/>
    </source>
</evidence>
<keyword evidence="2" id="KW-0964">Secreted</keyword>
<evidence type="ECO:0000256" key="1">
    <source>
        <dbReference type="ARBA" id="ARBA00004613"/>
    </source>
</evidence>
<dbReference type="InterPro" id="IPR050557">
    <property type="entry name" value="RTX_toxin/Mannuronan_C5-epim"/>
</dbReference>
<dbReference type="GO" id="GO:0005509">
    <property type="term" value="F:calcium ion binding"/>
    <property type="evidence" value="ECO:0007669"/>
    <property type="project" value="InterPro"/>
</dbReference>
<comment type="caution">
    <text evidence="4">The sequence shown here is derived from an EMBL/GenBank/DDBJ whole genome shotgun (WGS) entry which is preliminary data.</text>
</comment>
<sequence>MQRFFFTATALTYDPAQGRVVTDVTMAEIDLGLAIDNGTFVPKERLEIQGPPSAFEAALAEIHPRGGLSIDGEAVDGNYGFFFGLLEFEDGPAVEVLTISPAGTTVEYVVQISGPALDLSTAERANDVLDSITSVVAIPSGDASTLLRARMDADDSEGSASPGADAAGTDGNDILEGAADDDTLSGLDGDDRLDGRAGNDALFGGAGADGLLGRGGDDLLRGGAGDDTVAASNGNDSAYGGRGRDMIGGGTGDDLLEGGADDDTLGGGVGDDDLHGSLGDDVLAGGAGRDRLFGEDGGDTIGGSFGNDLVYGGAGGDSLGGGAGLDIIEGGAGDDSIGGGLGTDSVFGGAGSDFLAGGSGDDALVGGAGNDTLNAGGGSDSLHGGEGADVFVWNAADPGARDVIYDFTPLEDRIRLTGVDSIDELNVDYTASVSLIYEGQDLETAVFDYNGQEIVLQGVQAGELDESHFIFV</sequence>
<dbReference type="Proteomes" id="UP000019063">
    <property type="component" value="Unassembled WGS sequence"/>
</dbReference>
<dbReference type="Gene3D" id="2.150.10.10">
    <property type="entry name" value="Serralysin-like metalloprotease, C-terminal"/>
    <property type="match status" value="4"/>
</dbReference>